<evidence type="ECO:0000256" key="1">
    <source>
        <dbReference type="SAM" id="Phobius"/>
    </source>
</evidence>
<feature type="transmembrane region" description="Helical" evidence="1">
    <location>
        <begin position="23"/>
        <end position="46"/>
    </location>
</feature>
<evidence type="ECO:0000313" key="3">
    <source>
        <dbReference type="Proteomes" id="UP000270678"/>
    </source>
</evidence>
<feature type="transmembrane region" description="Helical" evidence="1">
    <location>
        <begin position="143"/>
        <end position="163"/>
    </location>
</feature>
<protein>
    <recommendedName>
        <fullName evidence="4">ABC-2 transporter permease</fullName>
    </recommendedName>
</protein>
<keyword evidence="3" id="KW-1185">Reference proteome</keyword>
<dbReference type="RefSeq" id="WP_126995469.1">
    <property type="nucleotide sequence ID" value="NZ_CP034346.1"/>
</dbReference>
<dbReference type="KEGG" id="plut:EI981_03435"/>
<name>A0A3Q9I8C8_9BACL</name>
<dbReference type="OrthoDB" id="2678055at2"/>
<dbReference type="Proteomes" id="UP000270678">
    <property type="component" value="Chromosome"/>
</dbReference>
<dbReference type="EMBL" id="CP034346">
    <property type="protein sequence ID" value="AZS13621.1"/>
    <property type="molecule type" value="Genomic_DNA"/>
</dbReference>
<keyword evidence="1" id="KW-0472">Membrane</keyword>
<reference evidence="3" key="1">
    <citation type="submission" date="2018-12" db="EMBL/GenBank/DDBJ databases">
        <title>Complete genome sequence of Paenibacillus sp. MBLB1234.</title>
        <authorList>
            <person name="Nam Y.-D."/>
            <person name="Kang J."/>
            <person name="Chung W.-H."/>
            <person name="Park Y.S."/>
        </authorList>
    </citation>
    <scope>NUCLEOTIDE SEQUENCE [LARGE SCALE GENOMIC DNA]</scope>
    <source>
        <strain evidence="3">MBLB1234</strain>
    </source>
</reference>
<gene>
    <name evidence="2" type="ORF">EI981_03435</name>
</gene>
<feature type="transmembrane region" description="Helical" evidence="1">
    <location>
        <begin position="110"/>
        <end position="131"/>
    </location>
</feature>
<keyword evidence="1" id="KW-0812">Transmembrane</keyword>
<accession>A0A3Q9I8C8</accession>
<organism evidence="2 3">
    <name type="scientific">Paenibacillus lutimineralis</name>
    <dbReference type="NCBI Taxonomy" id="2707005"/>
    <lineage>
        <taxon>Bacteria</taxon>
        <taxon>Bacillati</taxon>
        <taxon>Bacillota</taxon>
        <taxon>Bacilli</taxon>
        <taxon>Bacillales</taxon>
        <taxon>Paenibacillaceae</taxon>
        <taxon>Paenibacillus</taxon>
    </lineage>
</organism>
<keyword evidence="1" id="KW-1133">Transmembrane helix</keyword>
<sequence length="244" mass="28703">MMKLEGWKDAWIIFKKDVCSDRFYLIWNVLFMLYFGGMFSTMLYSVVKFDDAFRPLADCLMLVFIPMIGFYFSRRSFSYLKEDSYTQMLWYYHTLPIPVRTIMKSRYIQLVVAILFNGILFFGAIVFIFWLGGLETSLSPIQYISFALTWIGYALFINGLYIYMEFLNRGRIYFWLSCVLMLSMVVVSVVINLFHGNLLKYTIDISARYALLSPLMWGSLLIGALGAYWMGIQTMRKLNKRDLI</sequence>
<feature type="transmembrane region" description="Helical" evidence="1">
    <location>
        <begin position="52"/>
        <end position="72"/>
    </location>
</feature>
<proteinExistence type="predicted"/>
<evidence type="ECO:0008006" key="4">
    <source>
        <dbReference type="Google" id="ProtNLM"/>
    </source>
</evidence>
<evidence type="ECO:0000313" key="2">
    <source>
        <dbReference type="EMBL" id="AZS13621.1"/>
    </source>
</evidence>
<dbReference type="AlphaFoldDB" id="A0A3Q9I8C8"/>
<feature type="transmembrane region" description="Helical" evidence="1">
    <location>
        <begin position="172"/>
        <end position="194"/>
    </location>
</feature>
<feature type="transmembrane region" description="Helical" evidence="1">
    <location>
        <begin position="214"/>
        <end position="232"/>
    </location>
</feature>